<dbReference type="SMART" id="SM00382">
    <property type="entry name" value="AAA"/>
    <property type="match status" value="2"/>
</dbReference>
<evidence type="ECO:0000256" key="6">
    <source>
        <dbReference type="ARBA" id="ARBA00023136"/>
    </source>
</evidence>
<dbReference type="Gene3D" id="3.40.50.300">
    <property type="entry name" value="P-loop containing nucleotide triphosphate hydrolases"/>
    <property type="match status" value="2"/>
</dbReference>
<dbReference type="RefSeq" id="XP_015191398.1">
    <property type="nucleotide sequence ID" value="XM_015335912.1"/>
</dbReference>
<evidence type="ECO:0000256" key="5">
    <source>
        <dbReference type="ARBA" id="ARBA00022840"/>
    </source>
</evidence>
<feature type="domain" description="AAA+ ATPase" evidence="9">
    <location>
        <begin position="496"/>
        <end position="605"/>
    </location>
</feature>
<evidence type="ECO:0000256" key="7">
    <source>
        <dbReference type="ARBA" id="ARBA00032509"/>
    </source>
</evidence>
<reference evidence="11" key="1">
    <citation type="submission" date="2025-08" db="UniProtKB">
        <authorList>
            <consortium name="RefSeq"/>
        </authorList>
    </citation>
    <scope>IDENTIFICATION</scope>
    <source>
        <tissue evidence="11">Whole body</tissue>
    </source>
</reference>
<keyword evidence="3" id="KW-0547">Nucleotide-binding</keyword>
<dbReference type="InterPro" id="IPR029067">
    <property type="entry name" value="CDC48_domain_2-like_sf"/>
</dbReference>
<gene>
    <name evidence="11" type="primary">LOC107074456</name>
</gene>
<dbReference type="GeneID" id="107074456"/>
<organism evidence="10 11">
    <name type="scientific">Polistes dominula</name>
    <name type="common">European paper wasp</name>
    <name type="synonym">Vespa dominula</name>
    <dbReference type="NCBI Taxonomy" id="743375"/>
    <lineage>
        <taxon>Eukaryota</taxon>
        <taxon>Metazoa</taxon>
        <taxon>Ecdysozoa</taxon>
        <taxon>Arthropoda</taxon>
        <taxon>Hexapoda</taxon>
        <taxon>Insecta</taxon>
        <taxon>Pterygota</taxon>
        <taxon>Neoptera</taxon>
        <taxon>Endopterygota</taxon>
        <taxon>Hymenoptera</taxon>
        <taxon>Apocrita</taxon>
        <taxon>Aculeata</taxon>
        <taxon>Vespoidea</taxon>
        <taxon>Vespidae</taxon>
        <taxon>Polistinae</taxon>
        <taxon>Polistini</taxon>
        <taxon>Polistes</taxon>
    </lineage>
</organism>
<dbReference type="SUPFAM" id="SSF52540">
    <property type="entry name" value="P-loop containing nucleoside triphosphate hydrolases"/>
    <property type="match status" value="2"/>
</dbReference>
<keyword evidence="10" id="KW-1185">Reference proteome</keyword>
<dbReference type="PANTHER" id="PTHR23077:SF12">
    <property type="entry name" value="PEROXISOMAL ATPASE PEX1"/>
    <property type="match status" value="1"/>
</dbReference>
<dbReference type="InterPro" id="IPR050168">
    <property type="entry name" value="AAA_ATPase_domain"/>
</dbReference>
<evidence type="ECO:0000256" key="2">
    <source>
        <dbReference type="ARBA" id="ARBA00006914"/>
    </source>
</evidence>
<dbReference type="InterPro" id="IPR015342">
    <property type="entry name" value="PEX1-N_C-lobe"/>
</dbReference>
<dbReference type="SUPFAM" id="SSF50692">
    <property type="entry name" value="ADC-like"/>
    <property type="match status" value="1"/>
</dbReference>
<proteinExistence type="inferred from homology"/>
<dbReference type="InterPro" id="IPR003959">
    <property type="entry name" value="ATPase_AAA_core"/>
</dbReference>
<dbReference type="PANTHER" id="PTHR23077">
    <property type="entry name" value="AAA-FAMILY ATPASE"/>
    <property type="match status" value="1"/>
</dbReference>
<accession>A0ABM1JG10</accession>
<dbReference type="InterPro" id="IPR027417">
    <property type="entry name" value="P-loop_NTPase"/>
</dbReference>
<dbReference type="InterPro" id="IPR009010">
    <property type="entry name" value="Asp_de-COase-like_dom_sf"/>
</dbReference>
<evidence type="ECO:0000313" key="11">
    <source>
        <dbReference type="RefSeq" id="XP_015191398.1"/>
    </source>
</evidence>
<protein>
    <recommendedName>
        <fullName evidence="8">Peroxisomal ATPase PEX1</fullName>
    </recommendedName>
    <alternativeName>
        <fullName evidence="7">Peroxin-1</fullName>
    </alternativeName>
</protein>
<dbReference type="Proteomes" id="UP000694924">
    <property type="component" value="Unplaced"/>
</dbReference>
<dbReference type="Pfam" id="PF00004">
    <property type="entry name" value="AAA"/>
    <property type="match status" value="2"/>
</dbReference>
<comment type="similarity">
    <text evidence="2">Belongs to the AAA ATPase family.</text>
</comment>
<evidence type="ECO:0000256" key="8">
    <source>
        <dbReference type="ARBA" id="ARBA00034532"/>
    </source>
</evidence>
<evidence type="ECO:0000256" key="4">
    <source>
        <dbReference type="ARBA" id="ARBA00022801"/>
    </source>
</evidence>
<dbReference type="Gene3D" id="1.10.8.60">
    <property type="match status" value="2"/>
</dbReference>
<dbReference type="Gene3D" id="3.10.330.10">
    <property type="match status" value="1"/>
</dbReference>
<evidence type="ECO:0000313" key="10">
    <source>
        <dbReference type="Proteomes" id="UP000694924"/>
    </source>
</evidence>
<dbReference type="PROSITE" id="PS00674">
    <property type="entry name" value="AAA"/>
    <property type="match status" value="1"/>
</dbReference>
<sequence>MGERFLVSYIKIDNCFAYVPDIWLRRHGTKNNVISVLHKDSTYFLSCSSRQITDKALCLSAPFAKSLNIEEGDEVFVSFVKDVSSLMSITVVPRTNEDREILELQVDKIQSTLLNKIQIVAKNQPIVIWVSKFSTIVVTTEMLEPNFSYGKLEQFTEVHVTNEIRTTVNKQIESSNDDDRFNLCNKLKKLIPYFSEIENNKKNDIDKNYSLLQNYRREQNQWIVYRVHFFPELSSFDNTNSIDVILRSPYNVFVSRLHVPKEIQYTNDGIICKMKKVSEEQVNVNTQSTHFLKNIESPIPSLSSELTVKVFILEDLLDKFPDVIDKIQLKLDYVHSNIYISECVRIGLRLKMGAKVVLSPIEVKKNSIPLTIEVYPMIQTTSLQNIKDFFQRYSIHQKVLLNSCAPIKLNDGNRCIVKLLPEKCTHAFLDKDLLTNITIHLKSKLDLDDLLTLEYEMEDDSHDKISTRHLENILSECQITLDLSLRLNAPTNLEYNRENILICGDVGSGKSTLCKILIKRLQKSPYFVHTHLIDCISFKGKKVEMLQKVICAAISQCIYHQPSVLFLENIESITMISSNNEENNTPDSVNAFRVTDMIINAVTQCQESHYVSIIATCVSMNNIGKKMRPLKGSNFFRTILSIPNLEKPDRIDILQLMLEDKLYMPGNVNWDYYGNKTEGWMVQDLVDVADKATFAAWKRCAKEDIKPPIVITEDDISNVLKNYKPLSLQGVQLYKGSDHTWSDIGGLVEIKKSLTEILHWPLKYPEIFQNAPIKLQSGVLLYGMPGTGKTLLGKAIANECGVNLISVKGPELLSKYIGVSEESVRKIFERALRAKPCVLFFDEFDSLAPRRGHDSTGVTDRVVNQLLTQLDGIEDREGVAVVAATSRPDLLDPALLRPGRLDKSLYCPIPNEVEREEILHVLCQSQNINITEIDLKEIARISVELTGADLNSIITQAKLAAFEDAVKIIPEEKIQASDIKVTQEHLVESAKSIQPSLSSKEIDKYLRIYARFSKNDTFVEDILKNQKSTLA</sequence>
<dbReference type="InterPro" id="IPR003593">
    <property type="entry name" value="AAA+_ATPase"/>
</dbReference>
<keyword evidence="4" id="KW-0378">Hydrolase</keyword>
<name>A0ABM1JG10_POLDO</name>
<dbReference type="Pfam" id="PF09262">
    <property type="entry name" value="PEX-1N"/>
    <property type="match status" value="1"/>
</dbReference>
<evidence type="ECO:0000256" key="1">
    <source>
        <dbReference type="ARBA" id="ARBA00004370"/>
    </source>
</evidence>
<feature type="domain" description="AAA+ ATPase" evidence="9">
    <location>
        <begin position="775"/>
        <end position="911"/>
    </location>
</feature>
<dbReference type="SUPFAM" id="SSF54585">
    <property type="entry name" value="Cdc48 domain 2-like"/>
    <property type="match status" value="1"/>
</dbReference>
<comment type="subcellular location">
    <subcellularLocation>
        <location evidence="1">Membrane</location>
    </subcellularLocation>
</comment>
<dbReference type="InterPro" id="IPR003960">
    <property type="entry name" value="ATPase_AAA_CS"/>
</dbReference>
<keyword evidence="6" id="KW-0472">Membrane</keyword>
<evidence type="ECO:0000256" key="3">
    <source>
        <dbReference type="ARBA" id="ARBA00022741"/>
    </source>
</evidence>
<keyword evidence="5" id="KW-0067">ATP-binding</keyword>
<evidence type="ECO:0000259" key="9">
    <source>
        <dbReference type="SMART" id="SM00382"/>
    </source>
</evidence>